<dbReference type="Pfam" id="PF00078">
    <property type="entry name" value="RVT_1"/>
    <property type="match status" value="1"/>
</dbReference>
<dbReference type="EMBL" id="KL363256">
    <property type="protein sequence ID" value="KFD50246.1"/>
    <property type="molecule type" value="Genomic_DNA"/>
</dbReference>
<dbReference type="InterPro" id="IPR051320">
    <property type="entry name" value="Viral_Replic_Matur_Polypro"/>
</dbReference>
<feature type="domain" description="Reverse transcriptase" evidence="2">
    <location>
        <begin position="1"/>
        <end position="73"/>
    </location>
</feature>
<dbReference type="Gene3D" id="3.30.70.270">
    <property type="match status" value="2"/>
</dbReference>
<dbReference type="EC" id="2.7.7.49" evidence="1"/>
<dbReference type="InterPro" id="IPR043502">
    <property type="entry name" value="DNA/RNA_pol_sf"/>
</dbReference>
<dbReference type="Proteomes" id="UP000030758">
    <property type="component" value="Unassembled WGS sequence"/>
</dbReference>
<reference evidence="3 5" key="1">
    <citation type="journal article" date="2014" name="Nat. Genet.">
        <title>Genome and transcriptome of the porcine whipworm Trichuris suis.</title>
        <authorList>
            <person name="Jex A.R."/>
            <person name="Nejsum P."/>
            <person name="Schwarz E.M."/>
            <person name="Hu L."/>
            <person name="Young N.D."/>
            <person name="Hall R.S."/>
            <person name="Korhonen P.K."/>
            <person name="Liao S."/>
            <person name="Thamsborg S."/>
            <person name="Xia J."/>
            <person name="Xu P."/>
            <person name="Wang S."/>
            <person name="Scheerlinck J.P."/>
            <person name="Hofmann A."/>
            <person name="Sternberg P.W."/>
            <person name="Wang J."/>
            <person name="Gasser R.B."/>
        </authorList>
    </citation>
    <scope>NUCLEOTIDE SEQUENCE [LARGE SCALE GENOMIC DNA]</scope>
    <source>
        <strain evidence="4">DCEP-RM93F</strain>
        <strain evidence="3">DCEP-RM93M</strain>
    </source>
</reference>
<dbReference type="InterPro" id="IPR000477">
    <property type="entry name" value="RT_dom"/>
</dbReference>
<evidence type="ECO:0000313" key="5">
    <source>
        <dbReference type="Proteomes" id="UP000030764"/>
    </source>
</evidence>
<dbReference type="PROSITE" id="PS50878">
    <property type="entry name" value="RT_POL"/>
    <property type="match status" value="1"/>
</dbReference>
<evidence type="ECO:0000256" key="1">
    <source>
        <dbReference type="ARBA" id="ARBA00012493"/>
    </source>
</evidence>
<evidence type="ECO:0000313" key="3">
    <source>
        <dbReference type="EMBL" id="KFD50246.1"/>
    </source>
</evidence>
<dbReference type="GO" id="GO:0003964">
    <property type="term" value="F:RNA-directed DNA polymerase activity"/>
    <property type="evidence" value="ECO:0007669"/>
    <property type="project" value="UniProtKB-EC"/>
</dbReference>
<dbReference type="SUPFAM" id="SSF56672">
    <property type="entry name" value="DNA/RNA polymerases"/>
    <property type="match status" value="1"/>
</dbReference>
<dbReference type="EMBL" id="KL367519">
    <property type="protein sequence ID" value="KFD66929.1"/>
    <property type="molecule type" value="Genomic_DNA"/>
</dbReference>
<dbReference type="PANTHER" id="PTHR33064">
    <property type="entry name" value="POL PROTEIN"/>
    <property type="match status" value="1"/>
</dbReference>
<organism evidence="3 5">
    <name type="scientific">Trichuris suis</name>
    <name type="common">pig whipworm</name>
    <dbReference type="NCBI Taxonomy" id="68888"/>
    <lineage>
        <taxon>Eukaryota</taxon>
        <taxon>Metazoa</taxon>
        <taxon>Ecdysozoa</taxon>
        <taxon>Nematoda</taxon>
        <taxon>Enoplea</taxon>
        <taxon>Dorylaimia</taxon>
        <taxon>Trichinellida</taxon>
        <taxon>Trichuridae</taxon>
        <taxon>Trichuris</taxon>
    </lineage>
</organism>
<evidence type="ECO:0000313" key="4">
    <source>
        <dbReference type="EMBL" id="KFD66929.1"/>
    </source>
</evidence>
<name>A0A085LZ50_9BILA</name>
<sequence>MLLKVFNGSDEVLRGLPFCYAYIDDLLVGSRNEEEHHRHLEILFKRLQKSSIIINKDRCVFGASELNFLGYHVSEHGIQPQSQKIEALLGFPRPSSIGKLRKFLSLFNFYHRFIPHCTAICKPLYELLTKAQHRGILNWNAPEIEAFQASKQALAHAALLVHPKPDAPANVMVDASVAFVRCNARRDDGPEHSGGGR</sequence>
<accession>A0A085LZ50</accession>
<dbReference type="PANTHER" id="PTHR33064:SF37">
    <property type="entry name" value="RIBONUCLEASE H"/>
    <property type="match status" value="1"/>
</dbReference>
<dbReference type="InterPro" id="IPR043128">
    <property type="entry name" value="Rev_trsase/Diguanyl_cyclase"/>
</dbReference>
<dbReference type="FunFam" id="3.30.70.270:FF:000020">
    <property type="entry name" value="Transposon Tf2-6 polyprotein-like Protein"/>
    <property type="match status" value="1"/>
</dbReference>
<keyword evidence="5" id="KW-1185">Reference proteome</keyword>
<dbReference type="Proteomes" id="UP000030764">
    <property type="component" value="Unassembled WGS sequence"/>
</dbReference>
<evidence type="ECO:0000259" key="2">
    <source>
        <dbReference type="PROSITE" id="PS50878"/>
    </source>
</evidence>
<protein>
    <recommendedName>
        <fullName evidence="1">RNA-directed DNA polymerase</fullName>
        <ecNumber evidence="1">2.7.7.49</ecNumber>
    </recommendedName>
</protein>
<gene>
    <name evidence="3" type="ORF">M513_08874</name>
    <name evidence="4" type="ORF">M514_08874</name>
</gene>
<proteinExistence type="predicted"/>
<dbReference type="AlphaFoldDB" id="A0A085LZ50"/>